<feature type="signal peptide" evidence="1">
    <location>
        <begin position="1"/>
        <end position="20"/>
    </location>
</feature>
<dbReference type="AlphaFoldDB" id="A0A0V7ZXB6"/>
<evidence type="ECO:0000313" key="2">
    <source>
        <dbReference type="EMBL" id="KST69174.1"/>
    </source>
</evidence>
<protein>
    <submittedName>
        <fullName evidence="3">Uncharacterized protein</fullName>
    </submittedName>
</protein>
<evidence type="ECO:0000256" key="1">
    <source>
        <dbReference type="SAM" id="SignalP"/>
    </source>
</evidence>
<dbReference type="EMBL" id="LMTZ01000034">
    <property type="protein sequence ID" value="KST69174.1"/>
    <property type="molecule type" value="Genomic_DNA"/>
</dbReference>
<proteinExistence type="predicted"/>
<sequence>MQPFLKYVLVVVFIAPLVAASGSSSSAKQSQLASSIHSDRENLEPELISTLVSGDTDLNRDRLVSQIDSTFNQFNSVPISIAAVGKPRLIQADAIDFLSEAENSDQTEDTTDNELLAAVELAPSTNANAASWSSKEIPSDRKLVARLKSHKVQTLVRVESLDGDSVAPWAKAVESEIKQIPVQEEPDPESLAAQQQDPLASPHPIPWKWIMDTQQKMSAKGGSGVRYYRSVPVVSPDGRYAVYSRVQLEAEPELHKSRVSSVLFIEDRKTKQLRVISSTSRNTDVLLKVKHDQADRNGQGTLGVLVPVSWSKQGDRFLARSFVSKFQTSDGSDSAVIWNRQKNNVDEISPENKRDSHEQVAVMLGWSQSQPDNVLFRTGELGEEEWPLVAVSNDGQTFAAEKLDQPITFGSKVSDVWDQSEVAYR</sequence>
<keyword evidence="1" id="KW-0732">Signal</keyword>
<evidence type="ECO:0000313" key="3">
    <source>
        <dbReference type="EMBL" id="KST69194.1"/>
    </source>
</evidence>
<reference evidence="3 4" key="1">
    <citation type="journal article" date="2015" name="Genome Announc.">
        <title>Draft Genome of the Euendolithic (true boring) Cyanobacterium Mastigocoleus testarum strain BC008.</title>
        <authorList>
            <person name="Guida B.S."/>
            <person name="Garcia-Pichel F."/>
        </authorList>
    </citation>
    <scope>NUCLEOTIDE SEQUENCE [LARGE SCALE GENOMIC DNA]</scope>
    <source>
        <strain evidence="3 4">BC008</strain>
    </source>
</reference>
<accession>A0A0V7ZXB6</accession>
<evidence type="ECO:0000313" key="4">
    <source>
        <dbReference type="Proteomes" id="UP000053372"/>
    </source>
</evidence>
<gene>
    <name evidence="2" type="ORF">BC008_03030</name>
    <name evidence="3" type="ORF">BC008_03130</name>
</gene>
<name>A0A0V7ZXB6_9CYAN</name>
<feature type="chain" id="PRO_5007438881" evidence="1">
    <location>
        <begin position="21"/>
        <end position="425"/>
    </location>
</feature>
<keyword evidence="4" id="KW-1185">Reference proteome</keyword>
<dbReference type="Proteomes" id="UP000053372">
    <property type="component" value="Unassembled WGS sequence"/>
</dbReference>
<dbReference type="EMBL" id="LMTZ01000033">
    <property type="protein sequence ID" value="KST69194.1"/>
    <property type="molecule type" value="Genomic_DNA"/>
</dbReference>
<organism evidence="3 4">
    <name type="scientific">Mastigocoleus testarum BC008</name>
    <dbReference type="NCBI Taxonomy" id="371196"/>
    <lineage>
        <taxon>Bacteria</taxon>
        <taxon>Bacillati</taxon>
        <taxon>Cyanobacteriota</taxon>
        <taxon>Cyanophyceae</taxon>
        <taxon>Nostocales</taxon>
        <taxon>Hapalosiphonaceae</taxon>
        <taxon>Mastigocoleus</taxon>
    </lineage>
</organism>
<comment type="caution">
    <text evidence="3">The sequence shown here is derived from an EMBL/GenBank/DDBJ whole genome shotgun (WGS) entry which is preliminary data.</text>
</comment>